<evidence type="ECO:0000256" key="1">
    <source>
        <dbReference type="SAM" id="MobiDB-lite"/>
    </source>
</evidence>
<sequence>MSNEEDQETDSDSKTGTSIQLTKNDSISTSSPYMILPESDTSEMRLVIEGSDDTLLVTANRAENNVTLKAPGTSQCCLLV</sequence>
<proteinExistence type="predicted"/>
<dbReference type="Proteomes" id="UP001470230">
    <property type="component" value="Unassembled WGS sequence"/>
</dbReference>
<feature type="compositionally biased region" description="Polar residues" evidence="1">
    <location>
        <begin position="14"/>
        <end position="32"/>
    </location>
</feature>
<organism evidence="2 3">
    <name type="scientific">Tritrichomonas musculus</name>
    <dbReference type="NCBI Taxonomy" id="1915356"/>
    <lineage>
        <taxon>Eukaryota</taxon>
        <taxon>Metamonada</taxon>
        <taxon>Parabasalia</taxon>
        <taxon>Tritrichomonadida</taxon>
        <taxon>Tritrichomonadidae</taxon>
        <taxon>Tritrichomonas</taxon>
    </lineage>
</organism>
<keyword evidence="3" id="KW-1185">Reference proteome</keyword>
<dbReference type="PROSITE" id="PS00430">
    <property type="entry name" value="TONB_DEPENDENT_REC_1"/>
    <property type="match status" value="1"/>
</dbReference>
<name>A0ABR2HHI2_9EUKA</name>
<evidence type="ECO:0000313" key="3">
    <source>
        <dbReference type="Proteomes" id="UP001470230"/>
    </source>
</evidence>
<evidence type="ECO:0000313" key="2">
    <source>
        <dbReference type="EMBL" id="KAK8846179.1"/>
    </source>
</evidence>
<feature type="region of interest" description="Disordered" evidence="1">
    <location>
        <begin position="1"/>
        <end position="35"/>
    </location>
</feature>
<reference evidence="2 3" key="1">
    <citation type="submission" date="2024-04" db="EMBL/GenBank/DDBJ databases">
        <title>Tritrichomonas musculus Genome.</title>
        <authorList>
            <person name="Alves-Ferreira E."/>
            <person name="Grigg M."/>
            <person name="Lorenzi H."/>
            <person name="Galac M."/>
        </authorList>
    </citation>
    <scope>NUCLEOTIDE SEQUENCE [LARGE SCALE GENOMIC DNA]</scope>
    <source>
        <strain evidence="2 3">EAF2021</strain>
    </source>
</reference>
<protein>
    <submittedName>
        <fullName evidence="2">Uncharacterized protein</fullName>
    </submittedName>
</protein>
<dbReference type="InterPro" id="IPR010916">
    <property type="entry name" value="TonB_box_CS"/>
</dbReference>
<accession>A0ABR2HHI2</accession>
<gene>
    <name evidence="2" type="ORF">M9Y10_020185</name>
</gene>
<comment type="caution">
    <text evidence="2">The sequence shown here is derived from an EMBL/GenBank/DDBJ whole genome shotgun (WGS) entry which is preliminary data.</text>
</comment>
<dbReference type="EMBL" id="JAPFFF010000029">
    <property type="protein sequence ID" value="KAK8846179.1"/>
    <property type="molecule type" value="Genomic_DNA"/>
</dbReference>
<feature type="compositionally biased region" description="Acidic residues" evidence="1">
    <location>
        <begin position="1"/>
        <end position="10"/>
    </location>
</feature>